<proteinExistence type="predicted"/>
<organism evidence="2 3">
    <name type="scientific">Nibrella saemangeumensis</name>
    <dbReference type="NCBI Taxonomy" id="1084526"/>
    <lineage>
        <taxon>Bacteria</taxon>
        <taxon>Pseudomonadati</taxon>
        <taxon>Bacteroidota</taxon>
        <taxon>Cytophagia</taxon>
        <taxon>Cytophagales</taxon>
        <taxon>Spirosomataceae</taxon>
        <taxon>Nibrella</taxon>
    </lineage>
</organism>
<comment type="caution">
    <text evidence="2">The sequence shown here is derived from an EMBL/GenBank/DDBJ whole genome shotgun (WGS) entry which is preliminary data.</text>
</comment>
<sequence length="548" mass="63096">MSSFAALPTEPPGALEQSEDTAYSQASQPDVIDELEATISYDAEQAKDMRPTVVVLKPDYEVAIDLWLFKFNPKAEVWGFAGIYRDGALRVLELKGYYKRYRPDENSFYFIQSEENIIHEVITTRMLDSVKAYVEADRTHIKQGPYEATYEARSETLKRQVHLLFNDRFLQSLATHTRPILQDTKDRCFIPFKNGIVEVTAKGIRLLPYSMLDKSCVWRTHVIQRDFKPNAPTHCHFATFHRNVSNDEPDRIKSMMSATGYLIHHYNSPSDGQAVILYDEEITDGKTPQGGTGKGVFCKATAQFRPVAVIDGKKFDPNDRFCFQQVNLDTVIIQIDDPDRKKFSFERFYSVLTEGITVEKKNEHAFKIPLLESPKIVISTNSVLESEGSSNIRRQFVLEFSDYYKKRIKFGEKSNPIVDVHGCTFFTDDWDDDEWSRFDRYMVDCVHTYLKDGLQPYKSRNVAANRLKQITGDDFFDWVTTCDEGAGLVPDREYQTAELFNDFKTRYAIDDLKQRGFTNKIKAYAASKGLTYKVSPDKKIPKFSLLKQ</sequence>
<feature type="region of interest" description="Disordered" evidence="1">
    <location>
        <begin position="1"/>
        <end position="27"/>
    </location>
</feature>
<dbReference type="InterPro" id="IPR027417">
    <property type="entry name" value="P-loop_NTPase"/>
</dbReference>
<evidence type="ECO:0000313" key="3">
    <source>
        <dbReference type="Proteomes" id="UP001501175"/>
    </source>
</evidence>
<evidence type="ECO:0000313" key="2">
    <source>
        <dbReference type="EMBL" id="GAA4470452.1"/>
    </source>
</evidence>
<reference evidence="3" key="1">
    <citation type="journal article" date="2019" name="Int. J. Syst. Evol. Microbiol.">
        <title>The Global Catalogue of Microorganisms (GCM) 10K type strain sequencing project: providing services to taxonomists for standard genome sequencing and annotation.</title>
        <authorList>
            <consortium name="The Broad Institute Genomics Platform"/>
            <consortium name="The Broad Institute Genome Sequencing Center for Infectious Disease"/>
            <person name="Wu L."/>
            <person name="Ma J."/>
        </authorList>
    </citation>
    <scope>NUCLEOTIDE SEQUENCE [LARGE SCALE GENOMIC DNA]</scope>
    <source>
        <strain evidence="3">JCM 17927</strain>
    </source>
</reference>
<dbReference type="Gene3D" id="3.40.50.300">
    <property type="entry name" value="P-loop containing nucleotide triphosphate hydrolases"/>
    <property type="match status" value="1"/>
</dbReference>
<protein>
    <submittedName>
        <fullName evidence="2">Uncharacterized protein</fullName>
    </submittedName>
</protein>
<accession>A0ABP8NSS2</accession>
<dbReference type="EMBL" id="BAABHD010000084">
    <property type="protein sequence ID" value="GAA4470452.1"/>
    <property type="molecule type" value="Genomic_DNA"/>
</dbReference>
<gene>
    <name evidence="2" type="ORF">GCM10023189_59070</name>
</gene>
<name>A0ABP8NSS2_9BACT</name>
<dbReference type="RefSeq" id="WP_345250039.1">
    <property type="nucleotide sequence ID" value="NZ_BAABHD010000084.1"/>
</dbReference>
<keyword evidence="3" id="KW-1185">Reference proteome</keyword>
<evidence type="ECO:0000256" key="1">
    <source>
        <dbReference type="SAM" id="MobiDB-lite"/>
    </source>
</evidence>
<dbReference type="Proteomes" id="UP001501175">
    <property type="component" value="Unassembled WGS sequence"/>
</dbReference>